<dbReference type="Gene3D" id="3.20.20.370">
    <property type="entry name" value="Glycoside hydrolase/deacetylase"/>
    <property type="match status" value="1"/>
</dbReference>
<reference evidence="1" key="1">
    <citation type="submission" date="2021-08" db="EMBL/GenBank/DDBJ databases">
        <title>Sphingopyxis panaciterrulae sp. nov., isolated from the surface water of the Yellow Sea.</title>
        <authorList>
            <person name="Gao Z."/>
            <person name="Zhang D."/>
            <person name="Zhang A."/>
        </authorList>
    </citation>
    <scope>NUCLEOTIDE SEQUENCE</scope>
    <source>
        <strain evidence="1">XHP0097</strain>
    </source>
</reference>
<dbReference type="InterPro" id="IPR011330">
    <property type="entry name" value="Glyco_hydro/deAcase_b/a-brl"/>
</dbReference>
<dbReference type="Proteomes" id="UP001166571">
    <property type="component" value="Unassembled WGS sequence"/>
</dbReference>
<evidence type="ECO:0000313" key="1">
    <source>
        <dbReference type="EMBL" id="MBY4636853.1"/>
    </source>
</evidence>
<dbReference type="RefSeq" id="WP_222136171.1">
    <property type="nucleotide sequence ID" value="NZ_JAILXK010000001.1"/>
</dbReference>
<organism evidence="1 2">
    <name type="scientific">Sphingopyxis jiangsuensis</name>
    <dbReference type="NCBI Taxonomy" id="2871171"/>
    <lineage>
        <taxon>Bacteria</taxon>
        <taxon>Pseudomonadati</taxon>
        <taxon>Pseudomonadota</taxon>
        <taxon>Alphaproteobacteria</taxon>
        <taxon>Sphingomonadales</taxon>
        <taxon>Sphingomonadaceae</taxon>
        <taxon>Sphingopyxis</taxon>
    </lineage>
</organism>
<gene>
    <name evidence="1" type="ORF">K5P26_06840</name>
</gene>
<sequence>MQQAGDLSAIPPATDLIRLQADEKPLFWVTIDTEEDFDWAAPFSRTGFRLDSVPALAECQRFFGAAGVRPIYLVDWPIVQDQRAVDILGPAQQTGACDIGAQLHPWVNPPHDEEVNAHNSYTGNLPLALQRAKLTALRDAIAGRFSVAPTVYRAGRYGLGAQTARLLAELGFRCDTSVRSGFDYRSGHGPDFRQAPLHPWWTVTDAGPILEMPVTTLFSGLLGDKGARFYHRLERSGFTVGAALLARLGLVERIALTPEGIPAERACRAIDIAIDHALPVLNFSFHSPSLQPGNTPYVRSAADLTLFYRWWDVVLDHLARRGVAATSAAAIIASASEKARAL</sequence>
<dbReference type="CDD" id="cd10935">
    <property type="entry name" value="CE4_WalW"/>
    <property type="match status" value="1"/>
</dbReference>
<evidence type="ECO:0000313" key="2">
    <source>
        <dbReference type="Proteomes" id="UP001166571"/>
    </source>
</evidence>
<dbReference type="SUPFAM" id="SSF88713">
    <property type="entry name" value="Glycoside hydrolase/deacetylase"/>
    <property type="match status" value="1"/>
</dbReference>
<accession>A0ABS7MD21</accession>
<dbReference type="EMBL" id="JAILXK010000001">
    <property type="protein sequence ID" value="MBY4636853.1"/>
    <property type="molecule type" value="Genomic_DNA"/>
</dbReference>
<keyword evidence="2" id="KW-1185">Reference proteome</keyword>
<proteinExistence type="predicted"/>
<name>A0ABS7MD21_9SPHN</name>
<comment type="caution">
    <text evidence="1">The sequence shown here is derived from an EMBL/GenBank/DDBJ whole genome shotgun (WGS) entry which is preliminary data.</text>
</comment>
<protein>
    <submittedName>
        <fullName evidence="1">Polysaccharide deacetylase family protein</fullName>
    </submittedName>
</protein>